<dbReference type="OrthoDB" id="7348755at2"/>
<dbReference type="PANTHER" id="PTHR43861:SF1">
    <property type="entry name" value="TRANS-ACONITATE 2-METHYLTRANSFERASE"/>
    <property type="match status" value="1"/>
</dbReference>
<reference evidence="4 5" key="1">
    <citation type="submission" date="2017-02" db="EMBL/GenBank/DDBJ databases">
        <authorList>
            <person name="Peterson S.W."/>
        </authorList>
    </citation>
    <scope>NUCLEOTIDE SEQUENCE [LARGE SCALE GENOMIC DNA]</scope>
    <source>
        <strain evidence="4 5">CECT 9189</strain>
    </source>
</reference>
<dbReference type="GO" id="GO:0008168">
    <property type="term" value="F:methyltransferase activity"/>
    <property type="evidence" value="ECO:0007669"/>
    <property type="project" value="UniProtKB-KW"/>
</dbReference>
<dbReference type="SUPFAM" id="SSF53335">
    <property type="entry name" value="S-adenosyl-L-methionine-dependent methyltransferases"/>
    <property type="match status" value="1"/>
</dbReference>
<dbReference type="Pfam" id="PF13649">
    <property type="entry name" value="Methyltransf_25"/>
    <property type="match status" value="1"/>
</dbReference>
<evidence type="ECO:0000259" key="3">
    <source>
        <dbReference type="Pfam" id="PF13649"/>
    </source>
</evidence>
<dbReference type="Gene3D" id="3.40.50.150">
    <property type="entry name" value="Vaccinia Virus protein VP39"/>
    <property type="match status" value="1"/>
</dbReference>
<dbReference type="InterPro" id="IPR029063">
    <property type="entry name" value="SAM-dependent_MTases_sf"/>
</dbReference>
<keyword evidence="1" id="KW-0489">Methyltransferase</keyword>
<dbReference type="CDD" id="cd02440">
    <property type="entry name" value="AdoMet_MTases"/>
    <property type="match status" value="1"/>
</dbReference>
<dbReference type="PANTHER" id="PTHR43861">
    <property type="entry name" value="TRANS-ACONITATE 2-METHYLTRANSFERASE-RELATED"/>
    <property type="match status" value="1"/>
</dbReference>
<dbReference type="RefSeq" id="WP_080175314.1">
    <property type="nucleotide sequence ID" value="NZ_AP024855.1"/>
</dbReference>
<evidence type="ECO:0000313" key="5">
    <source>
        <dbReference type="Proteomes" id="UP000191116"/>
    </source>
</evidence>
<accession>A0A1T4TX04</accession>
<dbReference type="EMBL" id="FUWP01000014">
    <property type="protein sequence ID" value="SKA44828.1"/>
    <property type="molecule type" value="Genomic_DNA"/>
</dbReference>
<dbReference type="AlphaFoldDB" id="A0A1T4TX04"/>
<gene>
    <name evidence="4" type="ORF">CZ814_02540</name>
</gene>
<evidence type="ECO:0000256" key="2">
    <source>
        <dbReference type="ARBA" id="ARBA00022679"/>
    </source>
</evidence>
<organism evidence="4 5">
    <name type="scientific">Photobacterium toruni</name>
    <dbReference type="NCBI Taxonomy" id="1935446"/>
    <lineage>
        <taxon>Bacteria</taxon>
        <taxon>Pseudomonadati</taxon>
        <taxon>Pseudomonadota</taxon>
        <taxon>Gammaproteobacteria</taxon>
        <taxon>Vibrionales</taxon>
        <taxon>Vibrionaceae</taxon>
        <taxon>Photobacterium</taxon>
    </lineage>
</organism>
<sequence>MSIDFYDTHADDFYQSTVNVDVSPLLNRFIPYLHASAHILDAGCGSGRDSKAFIKKGFQVTAIDASKALGEKAEQLIKQPVEITTFQKFEATDKFDAIWACASLLHVSSHELNDVFKKLSSYLVNNGIFYCSFKYGNDDVERNGRSFTNCDEKRLNKFIANASLSIKETWITGDLRPGREDEKWLNVILEKNHDR</sequence>
<dbReference type="Proteomes" id="UP000191116">
    <property type="component" value="Unassembled WGS sequence"/>
</dbReference>
<evidence type="ECO:0000313" key="4">
    <source>
        <dbReference type="EMBL" id="SKA44828.1"/>
    </source>
</evidence>
<evidence type="ECO:0000256" key="1">
    <source>
        <dbReference type="ARBA" id="ARBA00022603"/>
    </source>
</evidence>
<dbReference type="InterPro" id="IPR041698">
    <property type="entry name" value="Methyltransf_25"/>
</dbReference>
<protein>
    <submittedName>
        <fullName evidence="4">Mg-protoporphyrin IX methyl transferase</fullName>
    </submittedName>
</protein>
<keyword evidence="2 4" id="KW-0808">Transferase</keyword>
<feature type="domain" description="Methyltransferase" evidence="3">
    <location>
        <begin position="39"/>
        <end position="127"/>
    </location>
</feature>
<name>A0A1T4TX04_9GAMM</name>
<proteinExistence type="predicted"/>
<dbReference type="GO" id="GO:0032259">
    <property type="term" value="P:methylation"/>
    <property type="evidence" value="ECO:0007669"/>
    <property type="project" value="UniProtKB-KW"/>
</dbReference>